<name>A0A386HQA0_9BACT</name>
<reference evidence="2 3" key="1">
    <citation type="submission" date="2018-09" db="EMBL/GenBank/DDBJ databases">
        <title>Arachidicoccus sp. nov., a bacterium isolated from soil.</title>
        <authorList>
            <person name="Weon H.-Y."/>
            <person name="Kwon S.-W."/>
            <person name="Lee S.A."/>
        </authorList>
    </citation>
    <scope>NUCLEOTIDE SEQUENCE [LARGE SCALE GENOMIC DNA]</scope>
    <source>
        <strain evidence="2 3">KIS59-12</strain>
    </source>
</reference>
<dbReference type="RefSeq" id="WP_119988080.1">
    <property type="nucleotide sequence ID" value="NZ_CP032489.1"/>
</dbReference>
<protein>
    <submittedName>
        <fullName evidence="2">SusC/RagA family TonB-linked outer membrane protein</fullName>
    </submittedName>
</protein>
<dbReference type="EMBL" id="CP032489">
    <property type="protein sequence ID" value="AYD48025.1"/>
    <property type="molecule type" value="Genomic_DNA"/>
</dbReference>
<dbReference type="KEGG" id="ark:D6B99_10755"/>
<feature type="chain" id="PRO_5017268045" evidence="1">
    <location>
        <begin position="24"/>
        <end position="1009"/>
    </location>
</feature>
<organism evidence="2 3">
    <name type="scientific">Arachidicoccus soli</name>
    <dbReference type="NCBI Taxonomy" id="2341117"/>
    <lineage>
        <taxon>Bacteria</taxon>
        <taxon>Pseudomonadati</taxon>
        <taxon>Bacteroidota</taxon>
        <taxon>Chitinophagia</taxon>
        <taxon>Chitinophagales</taxon>
        <taxon>Chitinophagaceae</taxon>
        <taxon>Arachidicoccus</taxon>
    </lineage>
</organism>
<keyword evidence="1" id="KW-0732">Signal</keyword>
<evidence type="ECO:0000256" key="1">
    <source>
        <dbReference type="SAM" id="SignalP"/>
    </source>
</evidence>
<sequence>MRYLRIGIILCLLSISFSNTLWAQSTLSFRLQAKVYDNNMHPIKGAIVQSREHDDVKSITDANGVFSIIVSPSEELSIGANGYVTKYLAASTLLKEIKLNNIDADTVQVSIAFRKEDKKNLFGDVSVVNVKSLLKKNYFTYSLDGMEAFVPGYNGNSNWGMGSYLTLVDNVPRDANNVLPTEIDQISFLKGVGAIALYGSTAAKGVISITTKRGEAYNRRIDIRTNMGTFVPISYPKYLGSAEYMKYYNQARENDSLPDLYDQNTIYNYASGENPYRYPNVDFYSSNYLKNAYNRYDATAEISGGNDKAKYYTNIGFYTVGSLLDFGEAKNERTNRFNFRANVDIKLNEYLTATIDASATFYNGKGVNTDYWNNAAIVRPNRFSPLIPISMIEPNDESSMLYVQNSNYVIDGKYLLGGTQLDQTNPFASIYAGGTNQYISRQFQFNSGINADLRNVLKGLKFKSNIAVDYSTSYNLAYNYSYATYEPTWNDYSGTDLISSLTKYGNDATSGTQNVSNSWYKQTIAFYGLFSYDRTFNEKNNFSGMLLANGYQQSESAVYHRVSNANLGFHAGYNYDHKYYVDFNSAYIHSAKLPVNHREALSPTVSLAWRISNENFLKNASDIINDLKITASAGIVNTDLDISDYYLYQGYYTVAGSWFGWKDGSGFQATESRRGENANMRFPKRKEINIGFDGQFLKRALEVTGNFFVNEIQGNIIQASTLFPNYFTTSYPVSSFIPYINYNTDERIGFDFGLNLKEQIGKLGLNLGVNGTYYNTKAIKRAEIYADDYQYHQGKPLDGIWGLQSLGFFNSQEDINNSPKQSFGQVHPGDIKYKDQNGDGVINTQDEVYLGKGGWYGSPYTFGINLTATWKKFTLFAYGIGRYGAYGVKNNSYFWNYGDSKYSEVVRGSWTEATKNTATYPRLTTNSSDNNFQTSDFWMYKTDRFDIAKVQLSYDLTGLLKRKQVIRELNVYVSGSNLLTISPEKDILNMNIGAAPQTRFYNIGIKALF</sequence>
<dbReference type="SUPFAM" id="SSF56935">
    <property type="entry name" value="Porins"/>
    <property type="match status" value="1"/>
</dbReference>
<evidence type="ECO:0000313" key="3">
    <source>
        <dbReference type="Proteomes" id="UP000266118"/>
    </source>
</evidence>
<evidence type="ECO:0000313" key="2">
    <source>
        <dbReference type="EMBL" id="AYD48025.1"/>
    </source>
</evidence>
<dbReference type="SUPFAM" id="SSF49464">
    <property type="entry name" value="Carboxypeptidase regulatory domain-like"/>
    <property type="match status" value="1"/>
</dbReference>
<dbReference type="NCBIfam" id="TIGR04056">
    <property type="entry name" value="OMP_RagA_SusC"/>
    <property type="match status" value="1"/>
</dbReference>
<dbReference type="InterPro" id="IPR023996">
    <property type="entry name" value="TonB-dep_OMP_SusC/RagA"/>
</dbReference>
<gene>
    <name evidence="2" type="ORF">D6B99_10755</name>
</gene>
<feature type="signal peptide" evidence="1">
    <location>
        <begin position="1"/>
        <end position="23"/>
    </location>
</feature>
<dbReference type="AlphaFoldDB" id="A0A386HQA0"/>
<dbReference type="Proteomes" id="UP000266118">
    <property type="component" value="Chromosome"/>
</dbReference>
<accession>A0A386HQA0</accession>
<dbReference type="OrthoDB" id="9768177at2"/>
<dbReference type="InterPro" id="IPR037066">
    <property type="entry name" value="Plug_dom_sf"/>
</dbReference>
<dbReference type="InterPro" id="IPR008969">
    <property type="entry name" value="CarboxyPept-like_regulatory"/>
</dbReference>
<proteinExistence type="predicted"/>
<keyword evidence="3" id="KW-1185">Reference proteome</keyword>
<dbReference type="Gene3D" id="2.170.130.10">
    <property type="entry name" value="TonB-dependent receptor, plug domain"/>
    <property type="match status" value="1"/>
</dbReference>